<dbReference type="Pfam" id="PF00629">
    <property type="entry name" value="MAM"/>
    <property type="match status" value="1"/>
</dbReference>
<proteinExistence type="predicted"/>
<evidence type="ECO:0000256" key="1">
    <source>
        <dbReference type="SAM" id="MobiDB-lite"/>
    </source>
</evidence>
<dbReference type="CDD" id="cd06263">
    <property type="entry name" value="MAM"/>
    <property type="match status" value="1"/>
</dbReference>
<dbReference type="PROSITE" id="PS50060">
    <property type="entry name" value="MAM_2"/>
    <property type="match status" value="1"/>
</dbReference>
<comment type="caution">
    <text evidence="3">The sequence shown here is derived from an EMBL/GenBank/DDBJ whole genome shotgun (WGS) entry which is preliminary data.</text>
</comment>
<gene>
    <name evidence="3" type="ORF">BaRGS_00003740</name>
</gene>
<dbReference type="InterPro" id="IPR000998">
    <property type="entry name" value="MAM_dom"/>
</dbReference>
<accession>A0ABD0M0V9</accession>
<dbReference type="Gene3D" id="2.60.120.200">
    <property type="match status" value="1"/>
</dbReference>
<feature type="non-terminal residue" evidence="3">
    <location>
        <position position="158"/>
    </location>
</feature>
<protein>
    <recommendedName>
        <fullName evidence="2">MAM domain-containing protein</fullName>
    </recommendedName>
</protein>
<name>A0ABD0M0V9_9CAEN</name>
<organism evidence="3 4">
    <name type="scientific">Batillaria attramentaria</name>
    <dbReference type="NCBI Taxonomy" id="370345"/>
    <lineage>
        <taxon>Eukaryota</taxon>
        <taxon>Metazoa</taxon>
        <taxon>Spiralia</taxon>
        <taxon>Lophotrochozoa</taxon>
        <taxon>Mollusca</taxon>
        <taxon>Gastropoda</taxon>
        <taxon>Caenogastropoda</taxon>
        <taxon>Sorbeoconcha</taxon>
        <taxon>Cerithioidea</taxon>
        <taxon>Batillariidae</taxon>
        <taxon>Batillaria</taxon>
    </lineage>
</organism>
<dbReference type="PANTHER" id="PTHR23282">
    <property type="entry name" value="APICAL ENDOSOMAL GLYCOPROTEIN PRECURSOR"/>
    <property type="match status" value="1"/>
</dbReference>
<dbReference type="AlphaFoldDB" id="A0ABD0M0V9"/>
<feature type="region of interest" description="Disordered" evidence="1">
    <location>
        <begin position="106"/>
        <end position="158"/>
    </location>
</feature>
<feature type="domain" description="MAM" evidence="2">
    <location>
        <begin position="51"/>
        <end position="120"/>
    </location>
</feature>
<keyword evidence="4" id="KW-1185">Reference proteome</keyword>
<dbReference type="InterPro" id="IPR013320">
    <property type="entry name" value="ConA-like_dom_sf"/>
</dbReference>
<feature type="non-terminal residue" evidence="3">
    <location>
        <position position="1"/>
    </location>
</feature>
<feature type="compositionally biased region" description="Polar residues" evidence="1">
    <location>
        <begin position="123"/>
        <end position="144"/>
    </location>
</feature>
<dbReference type="SUPFAM" id="SSF49899">
    <property type="entry name" value="Concanavalin A-like lectins/glucanases"/>
    <property type="match status" value="1"/>
</dbReference>
<reference evidence="3 4" key="1">
    <citation type="journal article" date="2023" name="Sci. Data">
        <title>Genome assembly of the Korean intertidal mud-creeper Batillaria attramentaria.</title>
        <authorList>
            <person name="Patra A.K."/>
            <person name="Ho P.T."/>
            <person name="Jun S."/>
            <person name="Lee S.J."/>
            <person name="Kim Y."/>
            <person name="Won Y.J."/>
        </authorList>
    </citation>
    <scope>NUCLEOTIDE SEQUENCE [LARGE SCALE GENOMIC DNA]</scope>
    <source>
        <strain evidence="3">Wonlab-2016</strain>
    </source>
</reference>
<evidence type="ECO:0000259" key="2">
    <source>
        <dbReference type="PROSITE" id="PS50060"/>
    </source>
</evidence>
<dbReference type="InterPro" id="IPR051560">
    <property type="entry name" value="MAM_domain-containing"/>
</dbReference>
<sequence length="158" mass="16721">VNSASTACVDHISDGLSCDKIPNFCTVAEVQVVCPRFCGLCACVGSTVCSLSCDFENGYCSWSQGITDDLDWSLKRGPTLTGSTGPDHDHTLQTVSGQYAYLEDNSGNPRDTADLQSPFLDLQSPSSSGTETPLWTTSGNQGQGWSMAKVTVRPVSDG</sequence>
<dbReference type="PANTHER" id="PTHR23282:SF142">
    <property type="entry name" value="MAM DOMAIN-CONTAINING PROTEIN"/>
    <property type="match status" value="1"/>
</dbReference>
<dbReference type="EMBL" id="JACVVK020000012">
    <property type="protein sequence ID" value="KAK7505170.1"/>
    <property type="molecule type" value="Genomic_DNA"/>
</dbReference>
<evidence type="ECO:0000313" key="4">
    <source>
        <dbReference type="Proteomes" id="UP001519460"/>
    </source>
</evidence>
<evidence type="ECO:0000313" key="3">
    <source>
        <dbReference type="EMBL" id="KAK7505170.1"/>
    </source>
</evidence>
<dbReference type="Proteomes" id="UP001519460">
    <property type="component" value="Unassembled WGS sequence"/>
</dbReference>